<evidence type="ECO:0000313" key="6">
    <source>
        <dbReference type="Proteomes" id="UP000199170"/>
    </source>
</evidence>
<accession>A0A1H3DIK0</accession>
<proteinExistence type="inferred from homology"/>
<dbReference type="Proteomes" id="UP000199170">
    <property type="component" value="Unassembled WGS sequence"/>
</dbReference>
<reference evidence="6" key="1">
    <citation type="submission" date="2016-10" db="EMBL/GenBank/DDBJ databases">
        <authorList>
            <person name="Varghese N."/>
            <person name="Submissions S."/>
        </authorList>
    </citation>
    <scope>NUCLEOTIDE SEQUENCE [LARGE SCALE GENOMIC DNA]</scope>
    <source>
        <strain evidence="6">CGMCC 1.10118</strain>
    </source>
</reference>
<evidence type="ECO:0000256" key="2">
    <source>
        <dbReference type="ARBA" id="ARBA00022737"/>
    </source>
</evidence>
<dbReference type="PRINTS" id="PR00686">
    <property type="entry name" value="TIFACTORIID"/>
</dbReference>
<dbReference type="EMBL" id="FNPB01000001">
    <property type="protein sequence ID" value="SDX65948.1"/>
    <property type="molecule type" value="Genomic_DNA"/>
</dbReference>
<organism evidence="5 6">
    <name type="scientific">Halobellus clavatus</name>
    <dbReference type="NCBI Taxonomy" id="660517"/>
    <lineage>
        <taxon>Archaea</taxon>
        <taxon>Methanobacteriati</taxon>
        <taxon>Methanobacteriota</taxon>
        <taxon>Stenosarchaea group</taxon>
        <taxon>Halobacteria</taxon>
        <taxon>Halobacteriales</taxon>
        <taxon>Haloferacaceae</taxon>
        <taxon>Halobellus</taxon>
    </lineage>
</organism>
<dbReference type="OrthoDB" id="350539at2157"/>
<evidence type="ECO:0000256" key="3">
    <source>
        <dbReference type="ARBA" id="ARBA00023125"/>
    </source>
</evidence>
<dbReference type="GO" id="GO:0003677">
    <property type="term" value="F:DNA binding"/>
    <property type="evidence" value="ECO:0007669"/>
    <property type="project" value="UniProtKB-KW"/>
</dbReference>
<keyword evidence="6" id="KW-1185">Reference proteome</keyword>
<dbReference type="STRING" id="660517.SAMN04487946_101585"/>
<keyword evidence="2" id="KW-0677">Repeat</keyword>
<dbReference type="PANTHER" id="PTHR10126">
    <property type="entry name" value="TATA-BOX BINDING PROTEIN"/>
    <property type="match status" value="1"/>
</dbReference>
<dbReference type="Gene3D" id="3.30.310.10">
    <property type="entry name" value="TATA-Binding Protein"/>
    <property type="match status" value="2"/>
</dbReference>
<dbReference type="RefSeq" id="WP_089764925.1">
    <property type="nucleotide sequence ID" value="NZ_FNPB01000001.1"/>
</dbReference>
<evidence type="ECO:0000256" key="4">
    <source>
        <dbReference type="ARBA" id="ARBA00023163"/>
    </source>
</evidence>
<dbReference type="Pfam" id="PF00352">
    <property type="entry name" value="TBP"/>
    <property type="match status" value="2"/>
</dbReference>
<dbReference type="SUPFAM" id="SSF55945">
    <property type="entry name" value="TATA-box binding protein-like"/>
    <property type="match status" value="2"/>
</dbReference>
<name>A0A1H3DIK0_9EURY</name>
<keyword evidence="4" id="KW-0804">Transcription</keyword>
<keyword evidence="3" id="KW-0238">DNA-binding</keyword>
<evidence type="ECO:0000313" key="5">
    <source>
        <dbReference type="EMBL" id="SDX65948.1"/>
    </source>
</evidence>
<gene>
    <name evidence="5" type="ORF">SAMN04487946_101585</name>
</gene>
<protein>
    <submittedName>
        <fullName evidence="5">TATA binding protein of transcription factor TFIID</fullName>
    </submittedName>
</protein>
<dbReference type="AlphaFoldDB" id="A0A1H3DIK0"/>
<comment type="similarity">
    <text evidence="1">Belongs to the TBP family.</text>
</comment>
<dbReference type="InterPro" id="IPR012295">
    <property type="entry name" value="TBP_dom_sf"/>
</dbReference>
<dbReference type="InterPro" id="IPR000814">
    <property type="entry name" value="TBP"/>
</dbReference>
<sequence length="179" mass="19920">MYVVSTMGSGDLGRELDLDAVIESLENEFDIESNQHSGSMVTIRLESEGPALTLYRTGTYQIRGTDSREALFEANEDLLDALRSVGVEFSEPDFEQNNAVFLEDFETNIQLETLSLHLGLENVEYEPEQFPGVIYRPPEIGTVNLIFSSGKTIISGTVQNEVAEQSSEHLRKQLSTLPT</sequence>
<evidence type="ECO:0000256" key="1">
    <source>
        <dbReference type="ARBA" id="ARBA00005560"/>
    </source>
</evidence>
<dbReference type="GO" id="GO:0006352">
    <property type="term" value="P:DNA-templated transcription initiation"/>
    <property type="evidence" value="ECO:0007669"/>
    <property type="project" value="InterPro"/>
</dbReference>